<proteinExistence type="predicted"/>
<dbReference type="Gene3D" id="3.40.50.2300">
    <property type="match status" value="1"/>
</dbReference>
<dbReference type="InterPro" id="IPR011006">
    <property type="entry name" value="CheY-like_superfamily"/>
</dbReference>
<dbReference type="Gene3D" id="1.10.10.60">
    <property type="entry name" value="Homeodomain-like"/>
    <property type="match status" value="1"/>
</dbReference>
<keyword evidence="6" id="KW-0804">Transcription</keyword>
<dbReference type="InterPro" id="IPR009057">
    <property type="entry name" value="Homeodomain-like_sf"/>
</dbReference>
<dbReference type="InterPro" id="IPR001789">
    <property type="entry name" value="Sig_transdc_resp-reg_receiver"/>
</dbReference>
<dbReference type="InterPro" id="IPR027417">
    <property type="entry name" value="P-loop_NTPase"/>
</dbReference>
<gene>
    <name evidence="10" type="ordered locus">Dret_2242</name>
</gene>
<keyword evidence="4" id="KW-0902">Two-component regulatory system</keyword>
<dbReference type="Pfam" id="PF00158">
    <property type="entry name" value="Sigma54_activat"/>
    <property type="match status" value="1"/>
</dbReference>
<dbReference type="InterPro" id="IPR025944">
    <property type="entry name" value="Sigma_54_int_dom_CS"/>
</dbReference>
<name>C8X529_DESRD</name>
<dbReference type="Pfam" id="PF00072">
    <property type="entry name" value="Response_reg"/>
    <property type="match status" value="1"/>
</dbReference>
<dbReference type="GO" id="GO:0006355">
    <property type="term" value="P:regulation of DNA-templated transcription"/>
    <property type="evidence" value="ECO:0007669"/>
    <property type="project" value="InterPro"/>
</dbReference>
<protein>
    <submittedName>
        <fullName evidence="10">Two component, sigma54 specific, transcriptional regulator, Fis family</fullName>
    </submittedName>
</protein>
<feature type="domain" description="Sigma-54 factor interaction" evidence="8">
    <location>
        <begin position="140"/>
        <end position="369"/>
    </location>
</feature>
<dbReference type="PROSITE" id="PS50045">
    <property type="entry name" value="SIGMA54_INTERACT_4"/>
    <property type="match status" value="1"/>
</dbReference>
<dbReference type="InterPro" id="IPR002197">
    <property type="entry name" value="HTH_Fis"/>
</dbReference>
<dbReference type="Proteomes" id="UP000001052">
    <property type="component" value="Chromosome"/>
</dbReference>
<dbReference type="OrthoDB" id="9763792at2"/>
<dbReference type="InterPro" id="IPR058031">
    <property type="entry name" value="AAA_lid_NorR"/>
</dbReference>
<dbReference type="PROSITE" id="PS00688">
    <property type="entry name" value="SIGMA54_INTERACT_3"/>
    <property type="match status" value="1"/>
</dbReference>
<evidence type="ECO:0000256" key="4">
    <source>
        <dbReference type="ARBA" id="ARBA00023012"/>
    </source>
</evidence>
<evidence type="ECO:0000256" key="5">
    <source>
        <dbReference type="ARBA" id="ARBA00023015"/>
    </source>
</evidence>
<dbReference type="SMART" id="SM00382">
    <property type="entry name" value="AAA"/>
    <property type="match status" value="1"/>
</dbReference>
<evidence type="ECO:0000256" key="3">
    <source>
        <dbReference type="ARBA" id="ARBA00022840"/>
    </source>
</evidence>
<evidence type="ECO:0000313" key="10">
    <source>
        <dbReference type="EMBL" id="ACV69526.1"/>
    </source>
</evidence>
<dbReference type="HOGENOM" id="CLU_000445_0_6_7"/>
<dbReference type="RefSeq" id="WP_015752667.1">
    <property type="nucleotide sequence ID" value="NC_013223.1"/>
</dbReference>
<dbReference type="FunFam" id="3.40.50.2300:FF:000018">
    <property type="entry name" value="DNA-binding transcriptional regulator NtrC"/>
    <property type="match status" value="1"/>
</dbReference>
<evidence type="ECO:0000256" key="7">
    <source>
        <dbReference type="PROSITE-ProRule" id="PRU00169"/>
    </source>
</evidence>
<keyword evidence="1 7" id="KW-0597">Phosphoprotein</keyword>
<evidence type="ECO:0000256" key="6">
    <source>
        <dbReference type="ARBA" id="ARBA00023163"/>
    </source>
</evidence>
<dbReference type="PRINTS" id="PR01590">
    <property type="entry name" value="HTHFIS"/>
</dbReference>
<feature type="domain" description="Response regulatory" evidence="9">
    <location>
        <begin position="3"/>
        <end position="117"/>
    </location>
</feature>
<dbReference type="SUPFAM" id="SSF46689">
    <property type="entry name" value="Homeodomain-like"/>
    <property type="match status" value="1"/>
</dbReference>
<dbReference type="KEGG" id="drt:Dret_2242"/>
<reference evidence="11" key="1">
    <citation type="submission" date="2009-09" db="EMBL/GenBank/DDBJ databases">
        <title>The complete chromosome of Desulfohalobium retbaense DSM 5692.</title>
        <authorList>
            <consortium name="US DOE Joint Genome Institute (JGI-PGF)"/>
            <person name="Lucas S."/>
            <person name="Copeland A."/>
            <person name="Lapidus A."/>
            <person name="Glavina del Rio T."/>
            <person name="Dalin E."/>
            <person name="Tice H."/>
            <person name="Bruce D."/>
            <person name="Goodwin L."/>
            <person name="Pitluck S."/>
            <person name="Kyrpides N."/>
            <person name="Mavromatis K."/>
            <person name="Ivanova N."/>
            <person name="Mikhailova N."/>
            <person name="Munk A.C."/>
            <person name="Brettin T."/>
            <person name="Detter J.C."/>
            <person name="Han C."/>
            <person name="Tapia R."/>
            <person name="Larimer F."/>
            <person name="Land M."/>
            <person name="Hauser L."/>
            <person name="Markowitz V."/>
            <person name="Cheng J.-F."/>
            <person name="Hugenholtz P."/>
            <person name="Woyke T."/>
            <person name="Wu D."/>
            <person name="Spring S."/>
            <person name="Klenk H.-P."/>
            <person name="Eisen J.A."/>
        </authorList>
    </citation>
    <scope>NUCLEOTIDE SEQUENCE [LARGE SCALE GENOMIC DNA]</scope>
    <source>
        <strain evidence="11">DSM 5692</strain>
    </source>
</reference>
<evidence type="ECO:0000259" key="8">
    <source>
        <dbReference type="PROSITE" id="PS50045"/>
    </source>
</evidence>
<evidence type="ECO:0000313" key="11">
    <source>
        <dbReference type="Proteomes" id="UP000001052"/>
    </source>
</evidence>
<keyword evidence="2" id="KW-0547">Nucleotide-binding</keyword>
<dbReference type="GO" id="GO:0005524">
    <property type="term" value="F:ATP binding"/>
    <property type="evidence" value="ECO:0007669"/>
    <property type="project" value="UniProtKB-KW"/>
</dbReference>
<dbReference type="Gene3D" id="3.40.50.300">
    <property type="entry name" value="P-loop containing nucleotide triphosphate hydrolases"/>
    <property type="match status" value="1"/>
</dbReference>
<dbReference type="PROSITE" id="PS00675">
    <property type="entry name" value="SIGMA54_INTERACT_1"/>
    <property type="match status" value="1"/>
</dbReference>
<organism evidence="10 11">
    <name type="scientific">Desulfohalobium retbaense (strain ATCC 49708 / DSM 5692 / JCM 16813 / HR100)</name>
    <dbReference type="NCBI Taxonomy" id="485915"/>
    <lineage>
        <taxon>Bacteria</taxon>
        <taxon>Pseudomonadati</taxon>
        <taxon>Thermodesulfobacteriota</taxon>
        <taxon>Desulfovibrionia</taxon>
        <taxon>Desulfovibrionales</taxon>
        <taxon>Desulfohalobiaceae</taxon>
        <taxon>Desulfohalobium</taxon>
    </lineage>
</organism>
<dbReference type="PROSITE" id="PS50110">
    <property type="entry name" value="RESPONSE_REGULATORY"/>
    <property type="match status" value="1"/>
</dbReference>
<dbReference type="Gene3D" id="1.10.8.60">
    <property type="match status" value="1"/>
</dbReference>
<dbReference type="FunFam" id="3.40.50.300:FF:000006">
    <property type="entry name" value="DNA-binding transcriptional regulator NtrC"/>
    <property type="match status" value="1"/>
</dbReference>
<dbReference type="STRING" id="485915.Dret_2242"/>
<dbReference type="InterPro" id="IPR003593">
    <property type="entry name" value="AAA+_ATPase"/>
</dbReference>
<keyword evidence="11" id="KW-1185">Reference proteome</keyword>
<dbReference type="PANTHER" id="PTHR32071">
    <property type="entry name" value="TRANSCRIPTIONAL REGULATORY PROTEIN"/>
    <property type="match status" value="1"/>
</dbReference>
<dbReference type="GO" id="GO:0000160">
    <property type="term" value="P:phosphorelay signal transduction system"/>
    <property type="evidence" value="ECO:0007669"/>
    <property type="project" value="UniProtKB-KW"/>
</dbReference>
<dbReference type="CDD" id="cd00009">
    <property type="entry name" value="AAA"/>
    <property type="match status" value="1"/>
</dbReference>
<sequence>MATVLIVDDDASLRVVLEIALERRGHCPLTAENSEQALSAVQNNGVDLVLLDVRLGQENGVDLLRLVRQNWADLPVIMITAYADSHSAVEAMKLGASDYIHKPFDVQELLLVVERSLKTSRLQEENRWLKKEIQGRYGEIIGESPCMQEVFHLVERVAPTVINILVTGESGTGKELVARAIHAQSPRRDNPLMVINCGGLPENLVESELFGYRRGAFTGADKPKKGLLELADSGTAFLDEVAELAPSTQVKLLRCVQDKSFIPLGGASEITTDVRIIAATNRQVDQDVAQGHFRDDLYYRLSGMIIHLPPLRDRGSDVLLLAEHFLGRACREQKRSLLRLSPEARRKLQRYHFPGNVRELENIIERAVALEQGNTITPSSLIIYEQDAAADPSGVNRVLGGELSLEDHLQSEEHKILKAAMDATGGHKSQAAQLVGLNFRQFRYRWDKYASESQDQNAPEGASS</sequence>
<dbReference type="eggNOG" id="COG2204">
    <property type="taxonomic scope" value="Bacteria"/>
</dbReference>
<feature type="modified residue" description="4-aspartylphosphate" evidence="7">
    <location>
        <position position="52"/>
    </location>
</feature>
<dbReference type="EMBL" id="CP001734">
    <property type="protein sequence ID" value="ACV69526.1"/>
    <property type="molecule type" value="Genomic_DNA"/>
</dbReference>
<dbReference type="InterPro" id="IPR002078">
    <property type="entry name" value="Sigma_54_int"/>
</dbReference>
<dbReference type="InterPro" id="IPR025662">
    <property type="entry name" value="Sigma_54_int_dom_ATP-bd_1"/>
</dbReference>
<evidence type="ECO:0000256" key="1">
    <source>
        <dbReference type="ARBA" id="ARBA00022553"/>
    </source>
</evidence>
<dbReference type="Pfam" id="PF25601">
    <property type="entry name" value="AAA_lid_14"/>
    <property type="match status" value="1"/>
</dbReference>
<evidence type="ECO:0000259" key="9">
    <source>
        <dbReference type="PROSITE" id="PS50110"/>
    </source>
</evidence>
<keyword evidence="5" id="KW-0805">Transcription regulation</keyword>
<dbReference type="SMART" id="SM00448">
    <property type="entry name" value="REC"/>
    <property type="match status" value="1"/>
</dbReference>
<accession>C8X529</accession>
<evidence type="ECO:0000256" key="2">
    <source>
        <dbReference type="ARBA" id="ARBA00022741"/>
    </source>
</evidence>
<reference evidence="10 11" key="2">
    <citation type="journal article" date="2010" name="Stand. Genomic Sci.">
        <title>Complete genome sequence of Desulfohalobium retbaense type strain (HR(100)).</title>
        <authorList>
            <person name="Spring S."/>
            <person name="Nolan M."/>
            <person name="Lapidus A."/>
            <person name="Glavina Del Rio T."/>
            <person name="Copeland A."/>
            <person name="Tice H."/>
            <person name="Cheng J.F."/>
            <person name="Lucas S."/>
            <person name="Land M."/>
            <person name="Chen F."/>
            <person name="Bruce D."/>
            <person name="Goodwin L."/>
            <person name="Pitluck S."/>
            <person name="Ivanova N."/>
            <person name="Mavromatis K."/>
            <person name="Mikhailova N."/>
            <person name="Pati A."/>
            <person name="Chen A."/>
            <person name="Palaniappan K."/>
            <person name="Hauser L."/>
            <person name="Chang Y.J."/>
            <person name="Jeffries C.D."/>
            <person name="Munk C."/>
            <person name="Kiss H."/>
            <person name="Chain P."/>
            <person name="Han C."/>
            <person name="Brettin T."/>
            <person name="Detter J.C."/>
            <person name="Schuler E."/>
            <person name="Goker M."/>
            <person name="Rohde M."/>
            <person name="Bristow J."/>
            <person name="Eisen J.A."/>
            <person name="Markowitz V."/>
            <person name="Hugenholtz P."/>
            <person name="Kyrpides N.C."/>
            <person name="Klenk H.P."/>
        </authorList>
    </citation>
    <scope>NUCLEOTIDE SEQUENCE [LARGE SCALE GENOMIC DNA]</scope>
    <source>
        <strain evidence="10 11">DSM 5692</strain>
    </source>
</reference>
<dbReference type="Pfam" id="PF02954">
    <property type="entry name" value="HTH_8"/>
    <property type="match status" value="1"/>
</dbReference>
<dbReference type="SUPFAM" id="SSF52172">
    <property type="entry name" value="CheY-like"/>
    <property type="match status" value="1"/>
</dbReference>
<dbReference type="SUPFAM" id="SSF52540">
    <property type="entry name" value="P-loop containing nucleoside triphosphate hydrolases"/>
    <property type="match status" value="1"/>
</dbReference>
<dbReference type="GO" id="GO:0043565">
    <property type="term" value="F:sequence-specific DNA binding"/>
    <property type="evidence" value="ECO:0007669"/>
    <property type="project" value="InterPro"/>
</dbReference>
<dbReference type="AlphaFoldDB" id="C8X529"/>
<keyword evidence="3" id="KW-0067">ATP-binding</keyword>